<comment type="caution">
    <text evidence="1">The sequence shown here is derived from an EMBL/GenBank/DDBJ whole genome shotgun (WGS) entry which is preliminary data.</text>
</comment>
<proteinExistence type="predicted"/>
<dbReference type="AlphaFoldDB" id="A0A4Q9KEM3"/>
<keyword evidence="2" id="KW-1185">Reference proteome</keyword>
<reference evidence="1 2" key="1">
    <citation type="submission" date="2019-01" db="EMBL/GenBank/DDBJ databases">
        <title>Lactibacter flavus gen. nov., sp. nov., a novel bacterium of the family Propionibacteriaceae isolated from raw milk and dairy products.</title>
        <authorList>
            <person name="Huptas C."/>
            <person name="Wenning M."/>
            <person name="Breitenwieser F."/>
            <person name="Doll E."/>
            <person name="Von Neubeck M."/>
            <person name="Busse H.-J."/>
            <person name="Scherer S."/>
        </authorList>
    </citation>
    <scope>NUCLEOTIDE SEQUENCE [LARGE SCALE GENOMIC DNA]</scope>
    <source>
        <strain evidence="1 2">KCTC 33808</strain>
    </source>
</reference>
<evidence type="ECO:0000313" key="2">
    <source>
        <dbReference type="Proteomes" id="UP000292373"/>
    </source>
</evidence>
<protein>
    <submittedName>
        <fullName evidence="1">Uncharacterized protein</fullName>
    </submittedName>
</protein>
<accession>A0A4Q9KEM3</accession>
<dbReference type="RefSeq" id="WP_131167543.1">
    <property type="nucleotide sequence ID" value="NZ_SDMQ01000004.1"/>
</dbReference>
<dbReference type="EMBL" id="SDMQ01000004">
    <property type="protein sequence ID" value="TBT85894.1"/>
    <property type="molecule type" value="Genomic_DNA"/>
</dbReference>
<evidence type="ECO:0000313" key="1">
    <source>
        <dbReference type="EMBL" id="TBT85894.1"/>
    </source>
</evidence>
<sequence length="639" mass="68932">MEPTPGLDVEVVWSLATGGSKVAADPNLKAPPAAMGPPAAGVEEACQWFVDGLRADGPRRFLFFVGGPGGGKSQAASSLVAGLEEIDPQNSDLAHRTYRYRTPAGPLTLINDATIATEGDGILGDIQEAIDRGDHLIACINRGILADAATSRGGSRAHQIADWLTAGDGAHVVEAIQAQDYLRVGALVGEDGVASALLAAVLIDTCSLFEEKPQVHFSGGDLAPKKYRLGQFSKVDRAKTPAGILFSKVAHSLTWPSVVAPEWDPVRANIQALQDPAVLCGHLQLMRGAEIALGERFTYRELWGSICRAIFGDLPLRMGPVPATTYIADRMPPEDANEQDTFARLQELAQLRSFVGLFGGMETGDPGMAQDPVLRFTRRIDPLLDARPGNIARPDGGWASPVLDAFSSTALGGSPLDSLEQEMPRERHGVIQPFDRSVDLAFRNYCTTAKPEQRASATAWYGRYLTRMYAAAMGVPAFREVVTAWTGAWALSPTLPDVLGGPLRTLLSPRRDPSSLDSNPVVPLYASRTEPILGYVAQPTLALRASAFQFGTRREGEALHLTVKEDGGPIGSVLLDFDLLREAMTCSDDWLGMTEAREQTEPRVERFRARRLVSSRLAQNPPLAVEHGMRDDQISVETD</sequence>
<organism evidence="1 2">
    <name type="scientific">Propioniciclava sinopodophylli</name>
    <dbReference type="NCBI Taxonomy" id="1837344"/>
    <lineage>
        <taxon>Bacteria</taxon>
        <taxon>Bacillati</taxon>
        <taxon>Actinomycetota</taxon>
        <taxon>Actinomycetes</taxon>
        <taxon>Propionibacteriales</taxon>
        <taxon>Propionibacteriaceae</taxon>
        <taxon>Propioniciclava</taxon>
    </lineage>
</organism>
<name>A0A4Q9KEM3_9ACTN</name>
<gene>
    <name evidence="1" type="ORF">ET989_05425</name>
</gene>
<dbReference type="OrthoDB" id="9802640at2"/>
<dbReference type="Proteomes" id="UP000292373">
    <property type="component" value="Unassembled WGS sequence"/>
</dbReference>